<dbReference type="PANTHER" id="PTHR11927:SF9">
    <property type="entry name" value="L-FUCOSYLTRANSFERASE"/>
    <property type="match status" value="1"/>
</dbReference>
<keyword evidence="2 3" id="KW-0808">Transferase</keyword>
<comment type="similarity">
    <text evidence="3">Belongs to the glycosyltransferase 11 family.</text>
</comment>
<proteinExistence type="inferred from homology"/>
<protein>
    <recommendedName>
        <fullName evidence="3">L-Fucosyltransferase</fullName>
        <ecNumber evidence="3">2.4.1.-</ecNumber>
    </recommendedName>
</protein>
<keyword evidence="3" id="KW-0325">Glycoprotein</keyword>
<dbReference type="EMBL" id="CAJNOR010000066">
    <property type="protein sequence ID" value="CAF0782137.1"/>
    <property type="molecule type" value="Genomic_DNA"/>
</dbReference>
<evidence type="ECO:0000256" key="3">
    <source>
        <dbReference type="RuleBase" id="RU363129"/>
    </source>
</evidence>
<dbReference type="UniPathway" id="UPA00378"/>
<evidence type="ECO:0000256" key="1">
    <source>
        <dbReference type="ARBA" id="ARBA00022676"/>
    </source>
</evidence>
<evidence type="ECO:0000313" key="5">
    <source>
        <dbReference type="Proteomes" id="UP000663828"/>
    </source>
</evidence>
<keyword evidence="3" id="KW-0812">Transmembrane</keyword>
<keyword evidence="3" id="KW-0333">Golgi apparatus</keyword>
<dbReference type="GO" id="GO:0032580">
    <property type="term" value="C:Golgi cisterna membrane"/>
    <property type="evidence" value="ECO:0007669"/>
    <property type="project" value="UniProtKB-SubCell"/>
</dbReference>
<keyword evidence="3" id="KW-0472">Membrane</keyword>
<feature type="transmembrane region" description="Helical" evidence="3">
    <location>
        <begin position="21"/>
        <end position="42"/>
    </location>
</feature>
<keyword evidence="3" id="KW-1133">Transmembrane helix</keyword>
<comment type="subcellular location">
    <subcellularLocation>
        <location evidence="3">Golgi apparatus</location>
        <location evidence="3">Golgi stack membrane</location>
        <topology evidence="3">Single-pass type II membrane protein</topology>
    </subcellularLocation>
</comment>
<dbReference type="PANTHER" id="PTHR11927">
    <property type="entry name" value="GALACTOSIDE 2-L-FUCOSYLTRANSFERASE"/>
    <property type="match status" value="1"/>
</dbReference>
<dbReference type="GO" id="GO:0005975">
    <property type="term" value="P:carbohydrate metabolic process"/>
    <property type="evidence" value="ECO:0007669"/>
    <property type="project" value="InterPro"/>
</dbReference>
<evidence type="ECO:0000256" key="2">
    <source>
        <dbReference type="ARBA" id="ARBA00022679"/>
    </source>
</evidence>
<dbReference type="EC" id="2.4.1.-" evidence="3"/>
<dbReference type="InterPro" id="IPR002516">
    <property type="entry name" value="Glyco_trans_11"/>
</dbReference>
<dbReference type="AlphaFoldDB" id="A0A813RJZ0"/>
<sequence>MSLINPKNIHRPHSILSLKRKYYLLPITLFIICLVIVFIEYFQTVPYTAQLNLIQTWLRRRKQGAPILTNQSTQLISSSTSSWKQTVVTATTTASYVSLCDRESNNVNMPQNPCEQIRCSVILRSSGGRLGNRMFMYASAYSLARTHNCRLYVNDSIIQELSENFQMKKIDERMWLSEEGYKSLNDVQQKLSFCEFIPDLMRRDAFKHIEIVGYWQSYLYFDAYREEIREIFSANPTVLANVIKYIGTVTRLTCPSCPPLKVATQKELRQSFQTQYNIMWIGIHIRQSDFRDLGYASDDAYVRNAMTYFRRRYYYQKIRFLIASDEKPYYQRTFSKDIRLKKVFLLPRKFTPAEDLTALTLCHHSIVTGGTYSFWSAYLTGGEVIHDTKYRLNCKPSDYFPPWFVLVGTPIGKPSK</sequence>
<keyword evidence="5" id="KW-1185">Reference proteome</keyword>
<keyword evidence="1 3" id="KW-0328">Glycosyltransferase</keyword>
<reference evidence="4" key="1">
    <citation type="submission" date="2021-02" db="EMBL/GenBank/DDBJ databases">
        <authorList>
            <person name="Nowell W R."/>
        </authorList>
    </citation>
    <scope>NUCLEOTIDE SEQUENCE</scope>
</reference>
<dbReference type="Proteomes" id="UP000663828">
    <property type="component" value="Unassembled WGS sequence"/>
</dbReference>
<dbReference type="CDD" id="cd11301">
    <property type="entry name" value="Fut1_Fut2_like"/>
    <property type="match status" value="1"/>
</dbReference>
<evidence type="ECO:0000313" key="4">
    <source>
        <dbReference type="EMBL" id="CAF0782137.1"/>
    </source>
</evidence>
<organism evidence="4 5">
    <name type="scientific">Adineta ricciae</name>
    <name type="common">Rotifer</name>
    <dbReference type="NCBI Taxonomy" id="249248"/>
    <lineage>
        <taxon>Eukaryota</taxon>
        <taxon>Metazoa</taxon>
        <taxon>Spiralia</taxon>
        <taxon>Gnathifera</taxon>
        <taxon>Rotifera</taxon>
        <taxon>Eurotatoria</taxon>
        <taxon>Bdelloidea</taxon>
        <taxon>Adinetida</taxon>
        <taxon>Adinetidae</taxon>
        <taxon>Adineta</taxon>
    </lineage>
</organism>
<name>A0A813RJZ0_ADIRI</name>
<gene>
    <name evidence="4" type="ORF">XAT740_LOCUS2030</name>
</gene>
<accession>A0A813RJZ0</accession>
<dbReference type="GO" id="GO:0008107">
    <property type="term" value="F:galactoside 2-alpha-L-fucosyltransferase activity"/>
    <property type="evidence" value="ECO:0007669"/>
    <property type="project" value="InterPro"/>
</dbReference>
<dbReference type="Pfam" id="PF01531">
    <property type="entry name" value="Glyco_transf_11"/>
    <property type="match status" value="1"/>
</dbReference>
<keyword evidence="3" id="KW-0735">Signal-anchor</keyword>
<comment type="caution">
    <text evidence="4">The sequence shown here is derived from an EMBL/GenBank/DDBJ whole genome shotgun (WGS) entry which is preliminary data.</text>
</comment>
<comment type="pathway">
    <text evidence="3">Protein modification; protein glycosylation.</text>
</comment>